<reference evidence="2 3" key="1">
    <citation type="submission" date="2014-04" db="EMBL/GenBank/DDBJ databases">
        <authorList>
            <consortium name="DOE Joint Genome Institute"/>
            <person name="Kuo A."/>
            <person name="Zuccaro A."/>
            <person name="Kohler A."/>
            <person name="Nagy L.G."/>
            <person name="Floudas D."/>
            <person name="Copeland A."/>
            <person name="Barry K.W."/>
            <person name="Cichocki N."/>
            <person name="Veneault-Fourrey C."/>
            <person name="LaButti K."/>
            <person name="Lindquist E.A."/>
            <person name="Lipzen A."/>
            <person name="Lundell T."/>
            <person name="Morin E."/>
            <person name="Murat C."/>
            <person name="Sun H."/>
            <person name="Tunlid A."/>
            <person name="Henrissat B."/>
            <person name="Grigoriev I.V."/>
            <person name="Hibbett D.S."/>
            <person name="Martin F."/>
            <person name="Nordberg H.P."/>
            <person name="Cantor M.N."/>
            <person name="Hua S.X."/>
        </authorList>
    </citation>
    <scope>NUCLEOTIDE SEQUENCE [LARGE SCALE GENOMIC DNA]</scope>
    <source>
        <strain evidence="2 3">MAFF 305830</strain>
    </source>
</reference>
<name>A0A0C2WLE6_SERVB</name>
<dbReference type="AlphaFoldDB" id="A0A0C2WLE6"/>
<gene>
    <name evidence="2" type="ORF">M408DRAFT_330237</name>
</gene>
<protein>
    <submittedName>
        <fullName evidence="2">Uncharacterized protein</fullName>
    </submittedName>
</protein>
<keyword evidence="3" id="KW-1185">Reference proteome</keyword>
<proteinExistence type="predicted"/>
<feature type="region of interest" description="Disordered" evidence="1">
    <location>
        <begin position="131"/>
        <end position="156"/>
    </location>
</feature>
<dbReference type="HOGENOM" id="CLU_781117_0_0_1"/>
<sequence>MTRIDLSDSPSESLDCRSIDHEISDAFAKLWISTDEDLHLHKFLEELLVQREAMARAVVQSAQNHLKFIDEETAKMRRLLREKTTNAHKEPILGLEIPAGDSSASDCFFTPRTSFSIPVASLVSESSLTSETLRPGSVKPAGQQVQSAKNDDHEHFHRKNRINETERLLRERYEDEIERKWEDASQERSYLDAERQTQISYWRDNVFSTMDLNTHTGRECALPLNEDDLWEAALCMVIEQRREAEERAIIEQWEQERREDIRIQEEAAFTENMKLAAELAADEQGLYFDDEEDYYSGYHLRVYESSRERKAKARRKEMLKQSGDGNVQQQGKYAVEAGLSREEFLLAQNAQWSYMDSKTVQL</sequence>
<reference evidence="3" key="2">
    <citation type="submission" date="2015-01" db="EMBL/GenBank/DDBJ databases">
        <title>Evolutionary Origins and Diversification of the Mycorrhizal Mutualists.</title>
        <authorList>
            <consortium name="DOE Joint Genome Institute"/>
            <consortium name="Mycorrhizal Genomics Consortium"/>
            <person name="Kohler A."/>
            <person name="Kuo A."/>
            <person name="Nagy L.G."/>
            <person name="Floudas D."/>
            <person name="Copeland A."/>
            <person name="Barry K.W."/>
            <person name="Cichocki N."/>
            <person name="Veneault-Fourrey C."/>
            <person name="LaButti K."/>
            <person name="Lindquist E.A."/>
            <person name="Lipzen A."/>
            <person name="Lundell T."/>
            <person name="Morin E."/>
            <person name="Murat C."/>
            <person name="Riley R."/>
            <person name="Ohm R."/>
            <person name="Sun H."/>
            <person name="Tunlid A."/>
            <person name="Henrissat B."/>
            <person name="Grigoriev I.V."/>
            <person name="Hibbett D.S."/>
            <person name="Martin F."/>
        </authorList>
    </citation>
    <scope>NUCLEOTIDE SEQUENCE [LARGE SCALE GENOMIC DNA]</scope>
    <source>
        <strain evidence="3">MAFF 305830</strain>
    </source>
</reference>
<evidence type="ECO:0000313" key="2">
    <source>
        <dbReference type="EMBL" id="KIM27123.1"/>
    </source>
</evidence>
<dbReference type="Proteomes" id="UP000054097">
    <property type="component" value="Unassembled WGS sequence"/>
</dbReference>
<evidence type="ECO:0000313" key="3">
    <source>
        <dbReference type="Proteomes" id="UP000054097"/>
    </source>
</evidence>
<dbReference type="EMBL" id="KN824301">
    <property type="protein sequence ID" value="KIM27123.1"/>
    <property type="molecule type" value="Genomic_DNA"/>
</dbReference>
<feature type="non-terminal residue" evidence="2">
    <location>
        <position position="362"/>
    </location>
</feature>
<evidence type="ECO:0000256" key="1">
    <source>
        <dbReference type="SAM" id="MobiDB-lite"/>
    </source>
</evidence>
<accession>A0A0C2WLE6</accession>
<organism evidence="2 3">
    <name type="scientific">Serendipita vermifera MAFF 305830</name>
    <dbReference type="NCBI Taxonomy" id="933852"/>
    <lineage>
        <taxon>Eukaryota</taxon>
        <taxon>Fungi</taxon>
        <taxon>Dikarya</taxon>
        <taxon>Basidiomycota</taxon>
        <taxon>Agaricomycotina</taxon>
        <taxon>Agaricomycetes</taxon>
        <taxon>Sebacinales</taxon>
        <taxon>Serendipitaceae</taxon>
        <taxon>Serendipita</taxon>
    </lineage>
</organism>